<gene>
    <name evidence="2" type="ORF">ABCR88_13510</name>
</gene>
<sequence>MPWGAGGPWRFSARVMGWVNRSCAGLLAVLALGVGLYRRSEGAAA</sequence>
<evidence type="ECO:0000256" key="1">
    <source>
        <dbReference type="SAM" id="Phobius"/>
    </source>
</evidence>
<evidence type="ECO:0000313" key="2">
    <source>
        <dbReference type="EMBL" id="XBY26797.1"/>
    </source>
</evidence>
<name>A0AAU7X4J3_9PSED</name>
<feature type="transmembrane region" description="Helical" evidence="1">
    <location>
        <begin position="18"/>
        <end position="37"/>
    </location>
</feature>
<accession>A0AAU7X4J3</accession>
<dbReference type="EMBL" id="CP158490">
    <property type="protein sequence ID" value="XBY26797.1"/>
    <property type="molecule type" value="Genomic_DNA"/>
</dbReference>
<organism evidence="2">
    <name type="scientific">Pseudomonas sp. W17</name>
    <dbReference type="NCBI Taxonomy" id="3144407"/>
    <lineage>
        <taxon>Bacteria</taxon>
        <taxon>Pseudomonadati</taxon>
        <taxon>Pseudomonadota</taxon>
        <taxon>Gammaproteobacteria</taxon>
        <taxon>Pseudomonadales</taxon>
        <taxon>Pseudomonadaceae</taxon>
        <taxon>Pseudomonas</taxon>
    </lineage>
</organism>
<keyword evidence="1" id="KW-0472">Membrane</keyword>
<keyword evidence="1" id="KW-0812">Transmembrane</keyword>
<keyword evidence="1" id="KW-1133">Transmembrane helix</keyword>
<reference evidence="2" key="1">
    <citation type="submission" date="2024-06" db="EMBL/GenBank/DDBJ databases">
        <authorList>
            <person name="Wu L."/>
        </authorList>
    </citation>
    <scope>NUCLEOTIDE SEQUENCE</scope>
    <source>
        <strain evidence="2">W17</strain>
    </source>
</reference>
<protein>
    <submittedName>
        <fullName evidence="2">Uncharacterized protein</fullName>
    </submittedName>
</protein>
<proteinExistence type="predicted"/>
<dbReference type="RefSeq" id="WP_232643113.1">
    <property type="nucleotide sequence ID" value="NZ_CP158490.1"/>
</dbReference>
<dbReference type="AlphaFoldDB" id="A0AAU7X4J3"/>